<dbReference type="PROSITE" id="PS51819">
    <property type="entry name" value="VOC"/>
    <property type="match status" value="1"/>
</dbReference>
<name>A0A068SZ65_NEOGA</name>
<keyword evidence="2" id="KW-0560">Oxidoreductase</keyword>
<evidence type="ECO:0000259" key="1">
    <source>
        <dbReference type="PROSITE" id="PS51819"/>
    </source>
</evidence>
<dbReference type="Gene3D" id="3.30.720.120">
    <property type="match status" value="1"/>
</dbReference>
<proteinExistence type="predicted"/>
<dbReference type="HOGENOM" id="CLU_163370_1_0_5"/>
<dbReference type="RefSeq" id="WP_038592118.1">
    <property type="nucleotide sequence ID" value="NZ_HG938353.1"/>
</dbReference>
<feature type="domain" description="VOC" evidence="1">
    <location>
        <begin position="3"/>
        <end position="121"/>
    </location>
</feature>
<evidence type="ECO:0000313" key="2">
    <source>
        <dbReference type="EMBL" id="CDN50425.1"/>
    </source>
</evidence>
<dbReference type="Proteomes" id="UP000028181">
    <property type="component" value="Chromosome I"/>
</dbReference>
<dbReference type="SUPFAM" id="SSF54593">
    <property type="entry name" value="Glyoxalase/Bleomycin resistance protein/Dihydroxybiphenyl dioxygenase"/>
    <property type="match status" value="1"/>
</dbReference>
<dbReference type="InterPro" id="IPR026275">
    <property type="entry name" value="Glyoxalase/dOase/EhpR"/>
</dbReference>
<dbReference type="KEGG" id="ngg:RG540_CH42830"/>
<accession>A0A068SZ65</accession>
<organism evidence="2 3">
    <name type="scientific">Neorhizobium galegae bv. orientalis str. HAMBI 540</name>
    <dbReference type="NCBI Taxonomy" id="1028800"/>
    <lineage>
        <taxon>Bacteria</taxon>
        <taxon>Pseudomonadati</taxon>
        <taxon>Pseudomonadota</taxon>
        <taxon>Alphaproteobacteria</taxon>
        <taxon>Hyphomicrobiales</taxon>
        <taxon>Rhizobiaceae</taxon>
        <taxon>Rhizobium/Agrobacterium group</taxon>
        <taxon>Neorhizobium</taxon>
    </lineage>
</organism>
<dbReference type="PATRIC" id="fig|1028800.3.peg.4340"/>
<protein>
    <submittedName>
        <fullName evidence="2">Glyoxalase/bleomycin resistance protein/dioxygenase superfamily protein 22</fullName>
    </submittedName>
</protein>
<dbReference type="PIRSF" id="PIRSF039020">
    <property type="entry name" value="EhpR"/>
    <property type="match status" value="1"/>
</dbReference>
<evidence type="ECO:0000313" key="3">
    <source>
        <dbReference type="Proteomes" id="UP000028181"/>
    </source>
</evidence>
<keyword evidence="2" id="KW-0223">Dioxygenase</keyword>
<dbReference type="InterPro" id="IPR029068">
    <property type="entry name" value="Glyas_Bleomycin-R_OHBP_Dase"/>
</dbReference>
<sequence length="124" mass="13701">MVHPDFTILFVDNPLTSADFYQALFGAEPVEKSPTFALFVLNTGMKLGLWSRHTAEPPVKGECGGGSEICFRHNDAAGVDKIYADWSGRGLRVLQTPVEMDFGYTFVVTDPDGHRLRVYAMSAE</sequence>
<dbReference type="OrthoDB" id="9806945at2"/>
<dbReference type="InterPro" id="IPR037523">
    <property type="entry name" value="VOC_core"/>
</dbReference>
<dbReference type="AlphaFoldDB" id="A0A068SZ65"/>
<dbReference type="Pfam" id="PF00903">
    <property type="entry name" value="Glyoxalase"/>
    <property type="match status" value="1"/>
</dbReference>
<dbReference type="EMBL" id="HG938353">
    <property type="protein sequence ID" value="CDN50425.1"/>
    <property type="molecule type" value="Genomic_DNA"/>
</dbReference>
<dbReference type="GO" id="GO:0051213">
    <property type="term" value="F:dioxygenase activity"/>
    <property type="evidence" value="ECO:0007669"/>
    <property type="project" value="UniProtKB-KW"/>
</dbReference>
<keyword evidence="3" id="KW-1185">Reference proteome</keyword>
<reference evidence="3" key="1">
    <citation type="journal article" date="2014" name="BMC Genomics">
        <title>Genome sequencing of two Neorhizobium galegae strains reveals a noeT gene responsible for the unusual acetylation of the nodulation factors.</title>
        <authorList>
            <person name="Osterman J."/>
            <person name="Marsh J."/>
            <person name="Laine P.K."/>
            <person name="Zeng Z."/>
            <person name="Alatalo E."/>
            <person name="Sullivan J.T."/>
            <person name="Young J.P."/>
            <person name="Thomas-Oates J."/>
            <person name="Paulin L."/>
            <person name="Lindstrom K."/>
        </authorList>
    </citation>
    <scope>NUCLEOTIDE SEQUENCE [LARGE SCALE GENOMIC DNA]</scope>
    <source>
        <strain evidence="3">HAMBI 540</strain>
    </source>
</reference>
<dbReference type="eggNOG" id="COG0346">
    <property type="taxonomic scope" value="Bacteria"/>
</dbReference>
<dbReference type="Gene3D" id="3.30.720.110">
    <property type="match status" value="1"/>
</dbReference>
<gene>
    <name evidence="2" type="ORF">RG540_CH42830</name>
</gene>
<dbReference type="InterPro" id="IPR004360">
    <property type="entry name" value="Glyas_Fos-R_dOase_dom"/>
</dbReference>
<dbReference type="GeneID" id="24255972"/>